<evidence type="ECO:0000313" key="2">
    <source>
        <dbReference type="Proteomes" id="UP001160148"/>
    </source>
</evidence>
<comment type="caution">
    <text evidence="1">The sequence shown here is derived from an EMBL/GenBank/DDBJ whole genome shotgun (WGS) entry which is preliminary data.</text>
</comment>
<sequence length="260" mass="30273">MRLLKTSGLVIDNKVTAVDTNTHRQFEPECDIQHTLDQIFYDSDITFPELLTLWRATTKFRNYLVPLGYKLIEIDFNTLYPNLKIKDPSSRSLFEQLKNTPDTSENGKHAIIFCLLHAVFVPTSKKVTRDESGKKNQIKYSVKDSINSFMIFKNTVAEVEDYTLMLRNGNQPIQPFLIIIGTPINPQEILIFFDCIKYKLFSLKTAVDTCFKIFHLFNLKYPVQSSNVWLFIQKFFYSLTTKYDKPYHNLGQILSDLNTI</sequence>
<organism evidence="1 2">
    <name type="scientific">Macrosiphum euphorbiae</name>
    <name type="common">potato aphid</name>
    <dbReference type="NCBI Taxonomy" id="13131"/>
    <lineage>
        <taxon>Eukaryota</taxon>
        <taxon>Metazoa</taxon>
        <taxon>Ecdysozoa</taxon>
        <taxon>Arthropoda</taxon>
        <taxon>Hexapoda</taxon>
        <taxon>Insecta</taxon>
        <taxon>Pterygota</taxon>
        <taxon>Neoptera</taxon>
        <taxon>Paraneoptera</taxon>
        <taxon>Hemiptera</taxon>
        <taxon>Sternorrhyncha</taxon>
        <taxon>Aphidomorpha</taxon>
        <taxon>Aphidoidea</taxon>
        <taxon>Aphididae</taxon>
        <taxon>Macrosiphini</taxon>
        <taxon>Macrosiphum</taxon>
    </lineage>
</organism>
<proteinExistence type="predicted"/>
<keyword evidence="2" id="KW-1185">Reference proteome</keyword>
<name>A0AAV0WMA0_9HEMI</name>
<reference evidence="1 2" key="1">
    <citation type="submission" date="2023-01" db="EMBL/GenBank/DDBJ databases">
        <authorList>
            <person name="Whitehead M."/>
        </authorList>
    </citation>
    <scope>NUCLEOTIDE SEQUENCE [LARGE SCALE GENOMIC DNA]</scope>
</reference>
<dbReference type="Proteomes" id="UP001160148">
    <property type="component" value="Unassembled WGS sequence"/>
</dbReference>
<evidence type="ECO:0000313" key="1">
    <source>
        <dbReference type="EMBL" id="CAI6356859.1"/>
    </source>
</evidence>
<dbReference type="AlphaFoldDB" id="A0AAV0WMA0"/>
<evidence type="ECO:0008006" key="3">
    <source>
        <dbReference type="Google" id="ProtNLM"/>
    </source>
</evidence>
<gene>
    <name evidence="1" type="ORF">MEUPH1_LOCUS12548</name>
</gene>
<dbReference type="EMBL" id="CARXXK010000002">
    <property type="protein sequence ID" value="CAI6356859.1"/>
    <property type="molecule type" value="Genomic_DNA"/>
</dbReference>
<protein>
    <recommendedName>
        <fullName evidence="3">DNA-directed DNA polymerase</fullName>
    </recommendedName>
</protein>
<accession>A0AAV0WMA0</accession>